<proteinExistence type="predicted"/>
<accession>A0A2P2R1K9</accession>
<reference evidence="1" key="1">
    <citation type="submission" date="2018-02" db="EMBL/GenBank/DDBJ databases">
        <title>Rhizophora mucronata_Transcriptome.</title>
        <authorList>
            <person name="Meera S.P."/>
            <person name="Sreeshan A."/>
            <person name="Augustine A."/>
        </authorList>
    </citation>
    <scope>NUCLEOTIDE SEQUENCE</scope>
    <source>
        <tissue evidence="1">Leaf</tissue>
    </source>
</reference>
<organism evidence="1">
    <name type="scientific">Rhizophora mucronata</name>
    <name type="common">Asiatic mangrove</name>
    <dbReference type="NCBI Taxonomy" id="61149"/>
    <lineage>
        <taxon>Eukaryota</taxon>
        <taxon>Viridiplantae</taxon>
        <taxon>Streptophyta</taxon>
        <taxon>Embryophyta</taxon>
        <taxon>Tracheophyta</taxon>
        <taxon>Spermatophyta</taxon>
        <taxon>Magnoliopsida</taxon>
        <taxon>eudicotyledons</taxon>
        <taxon>Gunneridae</taxon>
        <taxon>Pentapetalae</taxon>
        <taxon>rosids</taxon>
        <taxon>fabids</taxon>
        <taxon>Malpighiales</taxon>
        <taxon>Rhizophoraceae</taxon>
        <taxon>Rhizophora</taxon>
    </lineage>
</organism>
<name>A0A2P2R1K9_RHIMU</name>
<protein>
    <submittedName>
        <fullName evidence="1">Uncharacterized protein</fullName>
    </submittedName>
</protein>
<dbReference type="AlphaFoldDB" id="A0A2P2R1K9"/>
<evidence type="ECO:0000313" key="1">
    <source>
        <dbReference type="EMBL" id="MBX73087.1"/>
    </source>
</evidence>
<sequence length="25" mass="2937">MVVFKACLLFSVLLWLLALNVRHSY</sequence>
<dbReference type="EMBL" id="GGEC01092603">
    <property type="protein sequence ID" value="MBX73087.1"/>
    <property type="molecule type" value="Transcribed_RNA"/>
</dbReference>